<dbReference type="RefSeq" id="WP_377913950.1">
    <property type="nucleotide sequence ID" value="NZ_JBHSKS010000004.1"/>
</dbReference>
<dbReference type="InterPro" id="IPR011051">
    <property type="entry name" value="RmlC_Cupin_sf"/>
</dbReference>
<dbReference type="InterPro" id="IPR014710">
    <property type="entry name" value="RmlC-like_jellyroll"/>
</dbReference>
<comment type="caution">
    <text evidence="2">The sequence shown here is derived from an EMBL/GenBank/DDBJ whole genome shotgun (WGS) entry which is preliminary data.</text>
</comment>
<feature type="domain" description="DUF985" evidence="1">
    <location>
        <begin position="9"/>
        <end position="143"/>
    </location>
</feature>
<dbReference type="Pfam" id="PF06172">
    <property type="entry name" value="Cupin_5"/>
    <property type="match status" value="1"/>
</dbReference>
<name>A0ABW0BX82_9BACT</name>
<proteinExistence type="predicted"/>
<dbReference type="SUPFAM" id="SSF51182">
    <property type="entry name" value="RmlC-like cupins"/>
    <property type="match status" value="1"/>
</dbReference>
<evidence type="ECO:0000259" key="1">
    <source>
        <dbReference type="Pfam" id="PF06172"/>
    </source>
</evidence>
<dbReference type="EMBL" id="JBHSKS010000004">
    <property type="protein sequence ID" value="MFC5191680.1"/>
    <property type="molecule type" value="Genomic_DNA"/>
</dbReference>
<organism evidence="2 3">
    <name type="scientific">Algoriphagus aquatilis</name>
    <dbReference type="NCBI Taxonomy" id="490186"/>
    <lineage>
        <taxon>Bacteria</taxon>
        <taxon>Pseudomonadati</taxon>
        <taxon>Bacteroidota</taxon>
        <taxon>Cytophagia</taxon>
        <taxon>Cytophagales</taxon>
        <taxon>Cyclobacteriaceae</taxon>
        <taxon>Algoriphagus</taxon>
    </lineage>
</organism>
<dbReference type="PANTHER" id="PTHR33387:SF3">
    <property type="entry name" value="DUF985 DOMAIN-CONTAINING PROTEIN"/>
    <property type="match status" value="1"/>
</dbReference>
<evidence type="ECO:0000313" key="2">
    <source>
        <dbReference type="EMBL" id="MFC5191680.1"/>
    </source>
</evidence>
<dbReference type="Gene3D" id="2.60.120.10">
    <property type="entry name" value="Jelly Rolls"/>
    <property type="match status" value="1"/>
</dbReference>
<dbReference type="CDD" id="cd06121">
    <property type="entry name" value="cupin_YML079wp"/>
    <property type="match status" value="1"/>
</dbReference>
<dbReference type="Proteomes" id="UP001596163">
    <property type="component" value="Unassembled WGS sequence"/>
</dbReference>
<keyword evidence="3" id="KW-1185">Reference proteome</keyword>
<dbReference type="PANTHER" id="PTHR33387">
    <property type="entry name" value="RMLC-LIKE JELLY ROLL FOLD PROTEIN"/>
    <property type="match status" value="1"/>
</dbReference>
<dbReference type="InterPro" id="IPR039935">
    <property type="entry name" value="YML079W-like"/>
</dbReference>
<sequence>MSPNEKRVEELVELLEMTAHPEGGFYAETFRSDQSMIHPNGEKRNLATSIYFLLRSQDVSHFHRIQSDELWFWHEGSPLSVHLLGEKGHEILMLGPVSEKGARPQHLVPANTIFGSSVDYADSYALVSCVVAPGFDFRDFELFTTEELLPLYPESGEIIRKLT</sequence>
<protein>
    <submittedName>
        <fullName evidence="2">Cupin domain-containing protein</fullName>
    </submittedName>
</protein>
<reference evidence="3" key="1">
    <citation type="journal article" date="2019" name="Int. J. Syst. Evol. Microbiol.">
        <title>The Global Catalogue of Microorganisms (GCM) 10K type strain sequencing project: providing services to taxonomists for standard genome sequencing and annotation.</title>
        <authorList>
            <consortium name="The Broad Institute Genomics Platform"/>
            <consortium name="The Broad Institute Genome Sequencing Center for Infectious Disease"/>
            <person name="Wu L."/>
            <person name="Ma J."/>
        </authorList>
    </citation>
    <scope>NUCLEOTIDE SEQUENCE [LARGE SCALE GENOMIC DNA]</scope>
    <source>
        <strain evidence="3">CGMCC 1.7030</strain>
    </source>
</reference>
<accession>A0ABW0BX82</accession>
<evidence type="ECO:0000313" key="3">
    <source>
        <dbReference type="Proteomes" id="UP001596163"/>
    </source>
</evidence>
<dbReference type="InterPro" id="IPR009327">
    <property type="entry name" value="Cupin_DUF985"/>
</dbReference>
<gene>
    <name evidence="2" type="ORF">ACFPIK_07865</name>
</gene>